<evidence type="ECO:0008006" key="3">
    <source>
        <dbReference type="Google" id="ProtNLM"/>
    </source>
</evidence>
<reference evidence="1 2" key="1">
    <citation type="submission" date="2016-10" db="EMBL/GenBank/DDBJ databases">
        <authorList>
            <person name="de Groot N.N."/>
        </authorList>
    </citation>
    <scope>NUCLEOTIDE SEQUENCE [LARGE SCALE GENOMIC DNA]</scope>
    <source>
        <strain evidence="1 2">CGMCC 4.7037</strain>
    </source>
</reference>
<dbReference type="Proteomes" id="UP000236732">
    <property type="component" value="Unassembled WGS sequence"/>
</dbReference>
<dbReference type="InterPro" id="IPR037883">
    <property type="entry name" value="Knr4/Smi1-like_sf"/>
</dbReference>
<sequence>MAELGEELARIATSPITALPFSEIEALEKMIGAPLPEEFRSFLLDIGLGARPGPVLDLAWIVNETRREHQYFLEEPDMTVSPQQPFPITQTDVQGLPRLSAEGIESILWFDKPTPGTMLLCNHGCTWISMLALNGELAGTVWMTEMGWVEEMH</sequence>
<keyword evidence="2" id="KW-1185">Reference proteome</keyword>
<gene>
    <name evidence="1" type="ORF">SAMN05444920_11685</name>
</gene>
<dbReference type="EMBL" id="FNVT01000016">
    <property type="protein sequence ID" value="SEH00351.1"/>
    <property type="molecule type" value="Genomic_DNA"/>
</dbReference>
<evidence type="ECO:0000313" key="1">
    <source>
        <dbReference type="EMBL" id="SEH00351.1"/>
    </source>
</evidence>
<name>A0A1H6ETE9_9ACTN</name>
<protein>
    <recommendedName>
        <fullName evidence="3">SMI1-KNR4 cell-wall</fullName>
    </recommendedName>
</protein>
<proteinExistence type="predicted"/>
<evidence type="ECO:0000313" key="2">
    <source>
        <dbReference type="Proteomes" id="UP000236732"/>
    </source>
</evidence>
<dbReference type="SUPFAM" id="SSF160631">
    <property type="entry name" value="SMI1/KNR4-like"/>
    <property type="match status" value="1"/>
</dbReference>
<organism evidence="1 2">
    <name type="scientific">Nonomuraea solani</name>
    <dbReference type="NCBI Taxonomy" id="1144553"/>
    <lineage>
        <taxon>Bacteria</taxon>
        <taxon>Bacillati</taxon>
        <taxon>Actinomycetota</taxon>
        <taxon>Actinomycetes</taxon>
        <taxon>Streptosporangiales</taxon>
        <taxon>Streptosporangiaceae</taxon>
        <taxon>Nonomuraea</taxon>
    </lineage>
</organism>
<dbReference type="AlphaFoldDB" id="A0A1H6ETE9"/>
<accession>A0A1H6ETE9</accession>